<reference evidence="1 2" key="2">
    <citation type="journal article" date="2017" name="Front. Plant Sci.">
        <title>Gene Classification and Mining of Molecular Markers Useful in Red Clover (Trifolium pratense) Breeding.</title>
        <authorList>
            <person name="Istvanek J."/>
            <person name="Dluhosova J."/>
            <person name="Dluhos P."/>
            <person name="Patkova L."/>
            <person name="Nedelnik J."/>
            <person name="Repkova J."/>
        </authorList>
    </citation>
    <scope>NUCLEOTIDE SEQUENCE [LARGE SCALE GENOMIC DNA]</scope>
    <source>
        <strain evidence="2">cv. Tatra</strain>
        <tissue evidence="1">Young leaves</tissue>
    </source>
</reference>
<name>A0A2K3MLA5_TRIPR</name>
<accession>A0A2K3MLA5</accession>
<dbReference type="EMBL" id="ASHM01066418">
    <property type="protein sequence ID" value="PNX91489.1"/>
    <property type="molecule type" value="Genomic_DNA"/>
</dbReference>
<protein>
    <submittedName>
        <fullName evidence="1">Uncharacterized protein</fullName>
    </submittedName>
</protein>
<sequence length="76" mass="8892">MATCVLLVVQENYVSKLCYQMPVCCGILVLQWCRLRHDDNIFRDVVTEPPSMELQARQGSMVVVCKRKLKFEKRED</sequence>
<reference evidence="1 2" key="1">
    <citation type="journal article" date="2014" name="Am. J. Bot.">
        <title>Genome assembly and annotation for red clover (Trifolium pratense; Fabaceae).</title>
        <authorList>
            <person name="Istvanek J."/>
            <person name="Jaros M."/>
            <person name="Krenek A."/>
            <person name="Repkova J."/>
        </authorList>
    </citation>
    <scope>NUCLEOTIDE SEQUENCE [LARGE SCALE GENOMIC DNA]</scope>
    <source>
        <strain evidence="2">cv. Tatra</strain>
        <tissue evidence="1">Young leaves</tissue>
    </source>
</reference>
<dbReference type="AlphaFoldDB" id="A0A2K3MLA5"/>
<evidence type="ECO:0000313" key="1">
    <source>
        <dbReference type="EMBL" id="PNX91489.1"/>
    </source>
</evidence>
<evidence type="ECO:0000313" key="2">
    <source>
        <dbReference type="Proteomes" id="UP000236291"/>
    </source>
</evidence>
<gene>
    <name evidence="1" type="ORF">L195_g047620</name>
</gene>
<comment type="caution">
    <text evidence="1">The sequence shown here is derived from an EMBL/GenBank/DDBJ whole genome shotgun (WGS) entry which is preliminary data.</text>
</comment>
<organism evidence="1 2">
    <name type="scientific">Trifolium pratense</name>
    <name type="common">Red clover</name>
    <dbReference type="NCBI Taxonomy" id="57577"/>
    <lineage>
        <taxon>Eukaryota</taxon>
        <taxon>Viridiplantae</taxon>
        <taxon>Streptophyta</taxon>
        <taxon>Embryophyta</taxon>
        <taxon>Tracheophyta</taxon>
        <taxon>Spermatophyta</taxon>
        <taxon>Magnoliopsida</taxon>
        <taxon>eudicotyledons</taxon>
        <taxon>Gunneridae</taxon>
        <taxon>Pentapetalae</taxon>
        <taxon>rosids</taxon>
        <taxon>fabids</taxon>
        <taxon>Fabales</taxon>
        <taxon>Fabaceae</taxon>
        <taxon>Papilionoideae</taxon>
        <taxon>50 kb inversion clade</taxon>
        <taxon>NPAAA clade</taxon>
        <taxon>Hologalegina</taxon>
        <taxon>IRL clade</taxon>
        <taxon>Trifolieae</taxon>
        <taxon>Trifolium</taxon>
    </lineage>
</organism>
<proteinExistence type="predicted"/>
<dbReference type="Proteomes" id="UP000236291">
    <property type="component" value="Unassembled WGS sequence"/>
</dbReference>